<feature type="transmembrane region" description="Helical" evidence="6">
    <location>
        <begin position="321"/>
        <end position="343"/>
    </location>
</feature>
<accession>A0A3P1T625</accession>
<gene>
    <name evidence="8" type="ORF">EII34_10605</name>
</gene>
<feature type="transmembrane region" description="Helical" evidence="6">
    <location>
        <begin position="227"/>
        <end position="246"/>
    </location>
</feature>
<dbReference type="InterPro" id="IPR020846">
    <property type="entry name" value="MFS_dom"/>
</dbReference>
<feature type="domain" description="Major facilitator superfamily (MFS) profile" evidence="7">
    <location>
        <begin position="1"/>
        <end position="370"/>
    </location>
</feature>
<feature type="transmembrane region" description="Helical" evidence="6">
    <location>
        <begin position="284"/>
        <end position="301"/>
    </location>
</feature>
<dbReference type="PANTHER" id="PTHR43124:SF10">
    <property type="entry name" value="PURINE EFFLUX PUMP PBUE"/>
    <property type="match status" value="1"/>
</dbReference>
<feature type="transmembrane region" description="Helical" evidence="6">
    <location>
        <begin position="62"/>
        <end position="82"/>
    </location>
</feature>
<feature type="transmembrane region" description="Helical" evidence="6">
    <location>
        <begin position="258"/>
        <end position="278"/>
    </location>
</feature>
<feature type="transmembrane region" description="Helical" evidence="6">
    <location>
        <begin position="32"/>
        <end position="55"/>
    </location>
</feature>
<reference evidence="8 9" key="1">
    <citation type="submission" date="2018-11" db="EMBL/GenBank/DDBJ databases">
        <title>Genomes From Bacteria Associated with the Canine Oral Cavity: a Test Case for Automated Genome-Based Taxonomic Assignment.</title>
        <authorList>
            <person name="Coil D.A."/>
            <person name="Jospin G."/>
            <person name="Darling A.E."/>
            <person name="Wallis C."/>
            <person name="Davis I.J."/>
            <person name="Harris S."/>
            <person name="Eisen J.A."/>
            <person name="Holcombe L.J."/>
            <person name="O'Flynn C."/>
        </authorList>
    </citation>
    <scope>NUCLEOTIDE SEQUENCE [LARGE SCALE GENOMIC DNA]</scope>
    <source>
        <strain evidence="8 9">OH887_COT-365</strain>
    </source>
</reference>
<evidence type="ECO:0000313" key="8">
    <source>
        <dbReference type="EMBL" id="RRD04276.1"/>
    </source>
</evidence>
<evidence type="ECO:0000256" key="6">
    <source>
        <dbReference type="SAM" id="Phobius"/>
    </source>
</evidence>
<dbReference type="EMBL" id="RQZG01000012">
    <property type="protein sequence ID" value="RRD04276.1"/>
    <property type="molecule type" value="Genomic_DNA"/>
</dbReference>
<dbReference type="Pfam" id="PF07690">
    <property type="entry name" value="MFS_1"/>
    <property type="match status" value="1"/>
</dbReference>
<dbReference type="InterPro" id="IPR050189">
    <property type="entry name" value="MFS_Efflux_Transporters"/>
</dbReference>
<dbReference type="Gene3D" id="1.20.1250.20">
    <property type="entry name" value="MFS general substrate transporter like domains"/>
    <property type="match status" value="1"/>
</dbReference>
<keyword evidence="5 6" id="KW-0472">Membrane</keyword>
<dbReference type="OrthoDB" id="2810795at2"/>
<evidence type="ECO:0000256" key="1">
    <source>
        <dbReference type="ARBA" id="ARBA00004651"/>
    </source>
</evidence>
<keyword evidence="2" id="KW-1003">Cell membrane</keyword>
<evidence type="ECO:0000259" key="7">
    <source>
        <dbReference type="PROSITE" id="PS50850"/>
    </source>
</evidence>
<dbReference type="CDD" id="cd17324">
    <property type="entry name" value="MFS_NepI_like"/>
    <property type="match status" value="1"/>
</dbReference>
<organism evidence="8 9">
    <name type="scientific">Arachnia propionica</name>
    <dbReference type="NCBI Taxonomy" id="1750"/>
    <lineage>
        <taxon>Bacteria</taxon>
        <taxon>Bacillati</taxon>
        <taxon>Actinomycetota</taxon>
        <taxon>Actinomycetes</taxon>
        <taxon>Propionibacteriales</taxon>
        <taxon>Propionibacteriaceae</taxon>
        <taxon>Arachnia</taxon>
    </lineage>
</organism>
<dbReference type="InterPro" id="IPR011701">
    <property type="entry name" value="MFS"/>
</dbReference>
<comment type="caution">
    <text evidence="8">The sequence shown here is derived from an EMBL/GenBank/DDBJ whole genome shotgun (WGS) entry which is preliminary data.</text>
</comment>
<dbReference type="PROSITE" id="PS50850">
    <property type="entry name" value="MFS"/>
    <property type="match status" value="1"/>
</dbReference>
<name>A0A3P1T625_9ACTN</name>
<feature type="transmembrane region" description="Helical" evidence="6">
    <location>
        <begin position="349"/>
        <end position="367"/>
    </location>
</feature>
<sequence length="382" mass="38805">MFIAALALGTDEFVIAGVLNTVAADLHVTAGAAGQLVTSFALAFALGAPALAVWVDRRPRRVVLLAGLGVFVLTNIGCALAHDMTSLMIVRVLAGLSAAVVSTTAFATAAEGAPEGRQGRYLAVVTTGLTVALFTGVPVGTWLAEVLSWRTTFVLIAAVAASSALIAAATMPRLPGSAPSTLAERFAPLRNPGVLRMVVAVLACGTGGLMFYTYLGPITLHTLGTDAPLPFLLLVVGVVGLGSALLGGRLTDLHGARWARLMILGGHVLALAALTVIVQVTAPVWWFGPGLAVWAVFAWALNPPLQASTIAAAPEAAMTAVSLNVSGLYLGAAAGGALGGFLLDRSSAPVLPAVGVIALGVAWLIAAPRHTNELERSHAAPC</sequence>
<evidence type="ECO:0000256" key="5">
    <source>
        <dbReference type="ARBA" id="ARBA00023136"/>
    </source>
</evidence>
<feature type="transmembrane region" description="Helical" evidence="6">
    <location>
        <begin position="149"/>
        <end position="172"/>
    </location>
</feature>
<comment type="subcellular location">
    <subcellularLocation>
        <location evidence="1">Cell membrane</location>
        <topology evidence="1">Multi-pass membrane protein</topology>
    </subcellularLocation>
</comment>
<dbReference type="PANTHER" id="PTHR43124">
    <property type="entry name" value="PURINE EFFLUX PUMP PBUE"/>
    <property type="match status" value="1"/>
</dbReference>
<proteinExistence type="predicted"/>
<keyword evidence="3 6" id="KW-0812">Transmembrane</keyword>
<evidence type="ECO:0000256" key="4">
    <source>
        <dbReference type="ARBA" id="ARBA00022989"/>
    </source>
</evidence>
<evidence type="ECO:0000256" key="3">
    <source>
        <dbReference type="ARBA" id="ARBA00022692"/>
    </source>
</evidence>
<evidence type="ECO:0000313" key="9">
    <source>
        <dbReference type="Proteomes" id="UP000280819"/>
    </source>
</evidence>
<dbReference type="SUPFAM" id="SSF103473">
    <property type="entry name" value="MFS general substrate transporter"/>
    <property type="match status" value="1"/>
</dbReference>
<feature type="transmembrane region" description="Helical" evidence="6">
    <location>
        <begin position="88"/>
        <end position="109"/>
    </location>
</feature>
<dbReference type="AlphaFoldDB" id="A0A3P1T625"/>
<dbReference type="Proteomes" id="UP000280819">
    <property type="component" value="Unassembled WGS sequence"/>
</dbReference>
<evidence type="ECO:0000256" key="2">
    <source>
        <dbReference type="ARBA" id="ARBA00022475"/>
    </source>
</evidence>
<feature type="transmembrane region" description="Helical" evidence="6">
    <location>
        <begin position="193"/>
        <end position="215"/>
    </location>
</feature>
<dbReference type="GO" id="GO:0005886">
    <property type="term" value="C:plasma membrane"/>
    <property type="evidence" value="ECO:0007669"/>
    <property type="project" value="UniProtKB-SubCell"/>
</dbReference>
<keyword evidence="4 6" id="KW-1133">Transmembrane helix</keyword>
<dbReference type="GO" id="GO:0022857">
    <property type="term" value="F:transmembrane transporter activity"/>
    <property type="evidence" value="ECO:0007669"/>
    <property type="project" value="InterPro"/>
</dbReference>
<feature type="transmembrane region" description="Helical" evidence="6">
    <location>
        <begin position="121"/>
        <end position="143"/>
    </location>
</feature>
<protein>
    <submittedName>
        <fullName evidence="8">MFS transporter</fullName>
    </submittedName>
</protein>
<dbReference type="InterPro" id="IPR036259">
    <property type="entry name" value="MFS_trans_sf"/>
</dbReference>